<dbReference type="InterPro" id="IPR036013">
    <property type="entry name" value="Band_7/SPFH_dom_sf"/>
</dbReference>
<dbReference type="EMBL" id="CAFB01000045">
    <property type="protein sequence ID" value="CCD29698.1"/>
    <property type="molecule type" value="Genomic_DNA"/>
</dbReference>
<comment type="subcellular location">
    <subcellularLocation>
        <location evidence="1">Membrane</location>
        <topology evidence="1">Single-pass membrane protein</topology>
    </subcellularLocation>
</comment>
<name>G2JA97_9BURK</name>
<dbReference type="Gene3D" id="3.30.479.30">
    <property type="entry name" value="Band 7 domain"/>
    <property type="match status" value="1"/>
</dbReference>
<keyword evidence="3" id="KW-0472">Membrane</keyword>
<comment type="caution">
    <text evidence="6">The sequence shown here is derived from an EMBL/GenBank/DDBJ whole genome shotgun (WGS) entry which is preliminary data.</text>
</comment>
<dbReference type="OrthoDB" id="9779595at2"/>
<comment type="function">
    <text evidence="3">HflC and HflK could encode or regulate a protease.</text>
</comment>
<accession>G2JA97</accession>
<dbReference type="CDD" id="cd03404">
    <property type="entry name" value="SPFH_HflK"/>
    <property type="match status" value="1"/>
</dbReference>
<feature type="compositionally biased region" description="Basic and acidic residues" evidence="4">
    <location>
        <begin position="19"/>
        <end position="34"/>
    </location>
</feature>
<feature type="region of interest" description="Disordered" evidence="4">
    <location>
        <begin position="383"/>
        <end position="412"/>
    </location>
</feature>
<feature type="region of interest" description="Disordered" evidence="4">
    <location>
        <begin position="1"/>
        <end position="51"/>
    </location>
</feature>
<dbReference type="SUPFAM" id="SSF117892">
    <property type="entry name" value="Band 7/SPFH domain"/>
    <property type="match status" value="1"/>
</dbReference>
<proteinExistence type="inferred from homology"/>
<dbReference type="AlphaFoldDB" id="G2JA97"/>
<dbReference type="PANTHER" id="PTHR42911:SF2">
    <property type="entry name" value="PROHIBITIN FAMILY PROTEIN"/>
    <property type="match status" value="1"/>
</dbReference>
<protein>
    <recommendedName>
        <fullName evidence="3">Protein HflK</fullName>
    </recommendedName>
</protein>
<feature type="compositionally biased region" description="Basic and acidic residues" evidence="4">
    <location>
        <begin position="1"/>
        <end position="11"/>
    </location>
</feature>
<dbReference type="InterPro" id="IPR001107">
    <property type="entry name" value="Band_7"/>
</dbReference>
<evidence type="ECO:0000256" key="2">
    <source>
        <dbReference type="ARBA" id="ARBA00006971"/>
    </source>
</evidence>
<dbReference type="GO" id="GO:0016020">
    <property type="term" value="C:membrane"/>
    <property type="evidence" value="ECO:0007669"/>
    <property type="project" value="UniProtKB-SubCell"/>
</dbReference>
<evidence type="ECO:0000259" key="5">
    <source>
        <dbReference type="SMART" id="SM00244"/>
    </source>
</evidence>
<dbReference type="eggNOG" id="COG0330">
    <property type="taxonomic scope" value="Bacteria"/>
</dbReference>
<organism evidence="6 7">
    <name type="scientific">Candidatus Glomeribacter gigasporarum BEG34</name>
    <dbReference type="NCBI Taxonomy" id="1070319"/>
    <lineage>
        <taxon>Bacteria</taxon>
        <taxon>Pseudomonadati</taxon>
        <taxon>Pseudomonadota</taxon>
        <taxon>Betaproteobacteria</taxon>
        <taxon>Burkholderiales</taxon>
        <taxon>Burkholderiaceae</taxon>
        <taxon>Candidatus Glomeribacter</taxon>
    </lineage>
</organism>
<dbReference type="NCBIfam" id="TIGR01933">
    <property type="entry name" value="hflK"/>
    <property type="match status" value="1"/>
</dbReference>
<feature type="domain" description="Band 7" evidence="5">
    <location>
        <begin position="106"/>
        <end position="279"/>
    </location>
</feature>
<dbReference type="Proteomes" id="UP000054051">
    <property type="component" value="Unassembled WGS sequence"/>
</dbReference>
<evidence type="ECO:0000313" key="6">
    <source>
        <dbReference type="EMBL" id="CCD29698.1"/>
    </source>
</evidence>
<evidence type="ECO:0000313" key="7">
    <source>
        <dbReference type="Proteomes" id="UP000054051"/>
    </source>
</evidence>
<dbReference type="STRING" id="1070319.CAGGBEG34_280043"/>
<dbReference type="PANTHER" id="PTHR42911">
    <property type="entry name" value="MODULATOR OF FTSH PROTEASE HFLC"/>
    <property type="match status" value="1"/>
</dbReference>
<sequence>MKTSNRGRDHVQFSQNGPKEPEKNNARPQPDKAPKPVPKPTPGRGAPPDLDELWHRFNHRAAHLFRFRKRKLKGDSGPPSGKQRRNRLRAAISAMCSLMAAAWLGSSFYMVGSSQTGVVLQFGAYQTMTSPGLRWHWPSPFQSHEFVDTATHTVEIGASRAGAARRSADALILTQDGGLADMHFALHYRVTDPHAFLFHHAGAAYLNVIQAGEAAIREIFGALTLEDTLNPDHSRLSSRLIRKTQEILDARRSGILVTGIAERKAQWPGSVKMAFEEAVKAAQECERQRREAVADAQRIQTQTQVEEKQMVDEAGLYKAHLISTAHGESERFKQVLAAYAQMPELTRTRLYLETLREMYAHSRKVLANGKAAQQMFVLPLEKQSEQNASSQKTQSAEKSVAPSAEKSAQTKEISLDKAPVRWEAFLKRRRRNAGVE</sequence>
<dbReference type="RefSeq" id="WP_006682848.1">
    <property type="nucleotide sequence ID" value="NZ_CAFB01000045.1"/>
</dbReference>
<comment type="subunit">
    <text evidence="3">HflC and HflK may interact to form a multimeric complex.</text>
</comment>
<dbReference type="Pfam" id="PF01145">
    <property type="entry name" value="Band_7"/>
    <property type="match status" value="1"/>
</dbReference>
<feature type="compositionally biased region" description="Polar residues" evidence="4">
    <location>
        <begin position="385"/>
        <end position="397"/>
    </location>
</feature>
<feature type="transmembrane region" description="Helical" evidence="3">
    <location>
        <begin position="90"/>
        <end position="111"/>
    </location>
</feature>
<evidence type="ECO:0000256" key="3">
    <source>
        <dbReference type="RuleBase" id="RU364113"/>
    </source>
</evidence>
<gene>
    <name evidence="6" type="ORF">CAGGBEG34_280043</name>
</gene>
<dbReference type="InterPro" id="IPR010201">
    <property type="entry name" value="HflK"/>
</dbReference>
<dbReference type="SMART" id="SM00244">
    <property type="entry name" value="PHB"/>
    <property type="match status" value="1"/>
</dbReference>
<reference evidence="6 7" key="1">
    <citation type="submission" date="2011-08" db="EMBL/GenBank/DDBJ databases">
        <title>The genome of the obligate endobacterium of an arbuscular mycorrhizal fungus reveals an interphylum network of nutritional interactions.</title>
        <authorList>
            <person name="Ghignone S."/>
            <person name="Salvioli A."/>
            <person name="Anca I."/>
            <person name="Lumini E."/>
            <person name="Ortu G."/>
            <person name="Petiti L."/>
            <person name="Cruveiller S."/>
            <person name="Bianciotto V."/>
            <person name="Piffanelli P."/>
            <person name="Lanfranco L."/>
            <person name="Bonfante P."/>
        </authorList>
    </citation>
    <scope>NUCLEOTIDE SEQUENCE [LARGE SCALE GENOMIC DNA]</scope>
    <source>
        <strain evidence="6 7">BEG34</strain>
    </source>
</reference>
<comment type="similarity">
    <text evidence="2 3">Belongs to the band 7/mec-2 family. HflK subfamily.</text>
</comment>
<evidence type="ECO:0000256" key="1">
    <source>
        <dbReference type="ARBA" id="ARBA00004167"/>
    </source>
</evidence>
<evidence type="ECO:0000256" key="4">
    <source>
        <dbReference type="SAM" id="MobiDB-lite"/>
    </source>
</evidence>
<keyword evidence="7" id="KW-1185">Reference proteome</keyword>
<keyword evidence="3" id="KW-1133">Transmembrane helix</keyword>
<keyword evidence="3" id="KW-0812">Transmembrane</keyword>